<keyword evidence="1" id="KW-0812">Transmembrane</keyword>
<feature type="transmembrane region" description="Helical" evidence="1">
    <location>
        <begin position="30"/>
        <end position="49"/>
    </location>
</feature>
<dbReference type="InterPro" id="IPR025489">
    <property type="entry name" value="DUF4381"/>
</dbReference>
<dbReference type="Proteomes" id="UP001556220">
    <property type="component" value="Unassembled WGS sequence"/>
</dbReference>
<protein>
    <submittedName>
        <fullName evidence="2">DUF4381 family protein</fullName>
    </submittedName>
</protein>
<keyword evidence="1" id="KW-0472">Membrane</keyword>
<keyword evidence="1" id="KW-1133">Transmembrane helix</keyword>
<accession>A0ABV3QI49</accession>
<proteinExistence type="predicted"/>
<gene>
    <name evidence="2" type="ORF">ABQJ54_17275</name>
</gene>
<dbReference type="RefSeq" id="WP_367855562.1">
    <property type="nucleotide sequence ID" value="NZ_JBFOHK010000005.1"/>
</dbReference>
<sequence>MMPQPPASNGPVLRDIHLPPAPSWWPLAPGWWLLAALLLLMLAAATWSWRRHRLLLKQRRLLLDELERLAACHVRDGDDAALAAALHQLLRRVARRHDDAATKQRGASWRTTLARVPVAAPVLDRLMVLEQVIYRPQAEFDAPTTLAAARSWLQAAAKPRAWKSAAMEPGHV</sequence>
<reference evidence="2 3" key="1">
    <citation type="submission" date="2024-06" db="EMBL/GenBank/DDBJ databases">
        <authorList>
            <person name="Woo H."/>
        </authorList>
    </citation>
    <scope>NUCLEOTIDE SEQUENCE [LARGE SCALE GENOMIC DNA]</scope>
    <source>
        <strain evidence="2 3">Si-c</strain>
    </source>
</reference>
<dbReference type="Pfam" id="PF14316">
    <property type="entry name" value="DUF4381"/>
    <property type="match status" value="1"/>
</dbReference>
<evidence type="ECO:0000313" key="2">
    <source>
        <dbReference type="EMBL" id="MEW9573508.1"/>
    </source>
</evidence>
<dbReference type="EMBL" id="JBFOHK010000005">
    <property type="protein sequence ID" value="MEW9573508.1"/>
    <property type="molecule type" value="Genomic_DNA"/>
</dbReference>
<name>A0ABV3QI49_9GAMM</name>
<organism evidence="2 3">
    <name type="scientific">Rhodanobacter lycopersici</name>
    <dbReference type="NCBI Taxonomy" id="3162487"/>
    <lineage>
        <taxon>Bacteria</taxon>
        <taxon>Pseudomonadati</taxon>
        <taxon>Pseudomonadota</taxon>
        <taxon>Gammaproteobacteria</taxon>
        <taxon>Lysobacterales</taxon>
        <taxon>Rhodanobacteraceae</taxon>
        <taxon>Rhodanobacter</taxon>
    </lineage>
</organism>
<keyword evidence="3" id="KW-1185">Reference proteome</keyword>
<comment type="caution">
    <text evidence="2">The sequence shown here is derived from an EMBL/GenBank/DDBJ whole genome shotgun (WGS) entry which is preliminary data.</text>
</comment>
<evidence type="ECO:0000256" key="1">
    <source>
        <dbReference type="SAM" id="Phobius"/>
    </source>
</evidence>
<evidence type="ECO:0000313" key="3">
    <source>
        <dbReference type="Proteomes" id="UP001556220"/>
    </source>
</evidence>